<dbReference type="EMBL" id="CAMGYJ010000006">
    <property type="protein sequence ID" value="CAI0428436.1"/>
    <property type="molecule type" value="Genomic_DNA"/>
</dbReference>
<feature type="transmembrane region" description="Helical" evidence="2">
    <location>
        <begin position="12"/>
        <end position="31"/>
    </location>
</feature>
<dbReference type="AlphaFoldDB" id="A0AAV0L2K1"/>
<name>A0AAV0L2K1_9ROSI</name>
<evidence type="ECO:0000313" key="4">
    <source>
        <dbReference type="Proteomes" id="UP001154282"/>
    </source>
</evidence>
<sequence>MIISFSVSIRSISFPLLPLIFYFFPYLIFFLETEHRPKNSSDDAPDSPQIDDFGFGRGQKGRGTRRRQRRYTTDEKDGENLDEFFSFLGCGFTQGKIE</sequence>
<evidence type="ECO:0000313" key="3">
    <source>
        <dbReference type="EMBL" id="CAI0428436.1"/>
    </source>
</evidence>
<feature type="region of interest" description="Disordered" evidence="1">
    <location>
        <begin position="36"/>
        <end position="75"/>
    </location>
</feature>
<keyword evidence="2" id="KW-0812">Transmembrane</keyword>
<proteinExistence type="predicted"/>
<comment type="caution">
    <text evidence="3">The sequence shown here is derived from an EMBL/GenBank/DDBJ whole genome shotgun (WGS) entry which is preliminary data.</text>
</comment>
<keyword evidence="2" id="KW-0472">Membrane</keyword>
<keyword evidence="2" id="KW-1133">Transmembrane helix</keyword>
<protein>
    <submittedName>
        <fullName evidence="3">Uncharacterized protein</fullName>
    </submittedName>
</protein>
<accession>A0AAV0L2K1</accession>
<keyword evidence="4" id="KW-1185">Reference proteome</keyword>
<reference evidence="3" key="1">
    <citation type="submission" date="2022-08" db="EMBL/GenBank/DDBJ databases">
        <authorList>
            <person name="Gutierrez-Valencia J."/>
        </authorList>
    </citation>
    <scope>NUCLEOTIDE SEQUENCE</scope>
</reference>
<feature type="compositionally biased region" description="Basic residues" evidence="1">
    <location>
        <begin position="59"/>
        <end position="70"/>
    </location>
</feature>
<evidence type="ECO:0000256" key="1">
    <source>
        <dbReference type="SAM" id="MobiDB-lite"/>
    </source>
</evidence>
<organism evidence="3 4">
    <name type="scientific">Linum tenue</name>
    <dbReference type="NCBI Taxonomy" id="586396"/>
    <lineage>
        <taxon>Eukaryota</taxon>
        <taxon>Viridiplantae</taxon>
        <taxon>Streptophyta</taxon>
        <taxon>Embryophyta</taxon>
        <taxon>Tracheophyta</taxon>
        <taxon>Spermatophyta</taxon>
        <taxon>Magnoliopsida</taxon>
        <taxon>eudicotyledons</taxon>
        <taxon>Gunneridae</taxon>
        <taxon>Pentapetalae</taxon>
        <taxon>rosids</taxon>
        <taxon>fabids</taxon>
        <taxon>Malpighiales</taxon>
        <taxon>Linaceae</taxon>
        <taxon>Linum</taxon>
    </lineage>
</organism>
<gene>
    <name evidence="3" type="ORF">LITE_LOCUS21634</name>
</gene>
<evidence type="ECO:0000256" key="2">
    <source>
        <dbReference type="SAM" id="Phobius"/>
    </source>
</evidence>
<dbReference type="Proteomes" id="UP001154282">
    <property type="component" value="Unassembled WGS sequence"/>
</dbReference>